<gene>
    <name evidence="2" type="ordered locus">TTX_2115</name>
</gene>
<dbReference type="PATRIC" id="fig|768679.9.peg.2138"/>
<keyword evidence="1" id="KW-1133">Transmembrane helix</keyword>
<organism evidence="2 3">
    <name type="scientific">Thermoproteus tenax (strain ATCC 35583 / DSM 2078 / JCM 9277 / NBRC 100435 / Kra 1)</name>
    <dbReference type="NCBI Taxonomy" id="768679"/>
    <lineage>
        <taxon>Archaea</taxon>
        <taxon>Thermoproteota</taxon>
        <taxon>Thermoprotei</taxon>
        <taxon>Thermoproteales</taxon>
        <taxon>Thermoproteaceae</taxon>
        <taxon>Thermoproteus</taxon>
    </lineage>
</organism>
<protein>
    <submittedName>
        <fullName evidence="2">Uncharacterized protein</fullName>
    </submittedName>
</protein>
<feature type="transmembrane region" description="Helical" evidence="1">
    <location>
        <begin position="135"/>
        <end position="154"/>
    </location>
</feature>
<keyword evidence="1" id="KW-0812">Transmembrane</keyword>
<sequence>MGAEAGREGELRERGVSPGHLYNRGQLAFRPHEPLVMLGYLLIAIASALLAVRWIPVHGLNLALGTVSFGLQFAGIVLIAFESRERIAVITAVLFFVLLGAGYSVPAVALALFVAAYAAPLVGFTAYLAWRERSWMLAVSAALYAVSLIIWLFLAVVNRYLFALSIPSSVLAWYATRQYL</sequence>
<dbReference type="PaxDb" id="768679-TTX_2115"/>
<proteinExistence type="predicted"/>
<dbReference type="KEGG" id="ttn:TTX_2115"/>
<feature type="transmembrane region" description="Helical" evidence="1">
    <location>
        <begin position="87"/>
        <end position="105"/>
    </location>
</feature>
<keyword evidence="3" id="KW-1185">Reference proteome</keyword>
<dbReference type="HOGENOM" id="CLU_1493055_0_0_2"/>
<dbReference type="Proteomes" id="UP000002654">
    <property type="component" value="Chromosome"/>
</dbReference>
<dbReference type="EMBL" id="FN869859">
    <property type="protein sequence ID" value="CCC82727.1"/>
    <property type="molecule type" value="Genomic_DNA"/>
</dbReference>
<keyword evidence="1" id="KW-0472">Membrane</keyword>
<name>G4RMQ1_THETK</name>
<feature type="transmembrane region" description="Helical" evidence="1">
    <location>
        <begin position="35"/>
        <end position="56"/>
    </location>
</feature>
<dbReference type="STRING" id="768679.TTX_2115"/>
<evidence type="ECO:0000256" key="1">
    <source>
        <dbReference type="SAM" id="Phobius"/>
    </source>
</evidence>
<dbReference type="AlphaFoldDB" id="G4RMQ1"/>
<evidence type="ECO:0000313" key="2">
    <source>
        <dbReference type="EMBL" id="CCC82727.1"/>
    </source>
</evidence>
<feature type="transmembrane region" description="Helical" evidence="1">
    <location>
        <begin position="62"/>
        <end position="80"/>
    </location>
</feature>
<reference evidence="2 3" key="1">
    <citation type="journal article" date="2011" name="PLoS ONE">
        <title>The complete genome sequence of Thermoproteus tenax: a physiologically versatile member of the Crenarchaeota.</title>
        <authorList>
            <person name="Siebers B."/>
            <person name="Zaparty M."/>
            <person name="Raddatz G."/>
            <person name="Tjaden B."/>
            <person name="Albers S.V."/>
            <person name="Bell S.D."/>
            <person name="Blombach F."/>
            <person name="Kletzin A."/>
            <person name="Kyrpides N."/>
            <person name="Lanz C."/>
            <person name="Plagens A."/>
            <person name="Rampp M."/>
            <person name="Rosinus A."/>
            <person name="von Jan M."/>
            <person name="Makarova K.S."/>
            <person name="Klenk H.P."/>
            <person name="Schuster S.C."/>
            <person name="Hensel R."/>
        </authorList>
    </citation>
    <scope>NUCLEOTIDE SEQUENCE [LARGE SCALE GENOMIC DNA]</scope>
    <source>
        <strain evidence="3">ATCC 35583 / DSM 2078 / JCM 9277 / NBRC 100435 / Kra 1</strain>
    </source>
</reference>
<evidence type="ECO:0000313" key="3">
    <source>
        <dbReference type="Proteomes" id="UP000002654"/>
    </source>
</evidence>
<accession>G4RMQ1</accession>